<dbReference type="Gene3D" id="3.60.21.70">
    <property type="entry name" value="PhoD-like phosphatase"/>
    <property type="match status" value="1"/>
</dbReference>
<organism evidence="2 3">
    <name type="scientific">Tateyamaria omphalii</name>
    <dbReference type="NCBI Taxonomy" id="299262"/>
    <lineage>
        <taxon>Bacteria</taxon>
        <taxon>Pseudomonadati</taxon>
        <taxon>Pseudomonadota</taxon>
        <taxon>Alphaproteobacteria</taxon>
        <taxon>Rhodobacterales</taxon>
        <taxon>Roseobacteraceae</taxon>
        <taxon>Tateyamaria</taxon>
    </lineage>
</organism>
<dbReference type="GO" id="GO:0016020">
    <property type="term" value="C:membrane"/>
    <property type="evidence" value="ECO:0007669"/>
    <property type="project" value="TreeGrafter"/>
</dbReference>
<dbReference type="CDD" id="cd07389">
    <property type="entry name" value="MPP_PhoD"/>
    <property type="match status" value="1"/>
</dbReference>
<dbReference type="EMBL" id="CP019312">
    <property type="protein sequence ID" value="APX13570.1"/>
    <property type="molecule type" value="Genomic_DNA"/>
</dbReference>
<evidence type="ECO:0000259" key="1">
    <source>
        <dbReference type="Pfam" id="PF19050"/>
    </source>
</evidence>
<evidence type="ECO:0000313" key="2">
    <source>
        <dbReference type="EMBL" id="APX13570.1"/>
    </source>
</evidence>
<dbReference type="InterPro" id="IPR029052">
    <property type="entry name" value="Metallo-depent_PP-like"/>
</dbReference>
<feature type="domain" description="PhoD-like phosphatase" evidence="1">
    <location>
        <begin position="127"/>
        <end position="339"/>
    </location>
</feature>
<gene>
    <name evidence="2" type="ORF">BWR18_19175</name>
</gene>
<sequence length="492" mass="54652">MAEDTFRTDATALDDGGALLGPILFLDDARDGQMHLSALVFTRGIDTPEPLVCAEGHYPFAEIAADVGWRVLRARFAAHTRAPITYRALGQSHTIRTGYDGDLNIAFASCNGEENGDLDRDPNERNAMWARLRDDHNARPFHLLLHGGDQIYADEVTLGHPLSEDWPDRVPKDPERADLRDLRAHLRRGFFERYMTFFASCPAFMELAASVPSLCQWDDHDICDGWGSLPRSRTYSPVGQTLYEVAREATLIFQHGCTLDDMPGRFHDRTGLSLGWWIDLPDVRIVAPDLRAERTRRQVMGDVGWSMMEAVAALPPTRQILFVSSVPLLGPRLSVLETAMVVTPKMQEYEDDLRDQWQSRAHRKEWRRMLQLLTDIAADTGAHVTALSGEIHLAGRATMPLGEHCTLHQLIASGVAHRPPPLAWAKVLGSLAALGEDPLEGAPITIHPLPGQAGRYVAERNTLVVTRTDEAWHAVWDLEVSGKTEPLALAGA</sequence>
<evidence type="ECO:0000313" key="3">
    <source>
        <dbReference type="Proteomes" id="UP000186336"/>
    </source>
</evidence>
<feature type="domain" description="PhoD-like phosphatase" evidence="1">
    <location>
        <begin position="349"/>
        <end position="429"/>
    </location>
</feature>
<dbReference type="InterPro" id="IPR043904">
    <property type="entry name" value="PhoD_2-like"/>
</dbReference>
<keyword evidence="3" id="KW-1185">Reference proteome</keyword>
<protein>
    <recommendedName>
        <fullName evidence="1">PhoD-like phosphatase domain-containing protein</fullName>
    </recommendedName>
</protein>
<dbReference type="STRING" id="299262.BWR18_19175"/>
<dbReference type="InterPro" id="IPR018946">
    <property type="entry name" value="PhoD-like_MPP"/>
</dbReference>
<dbReference type="RefSeq" id="WP_076630002.1">
    <property type="nucleotide sequence ID" value="NZ_CP019312.1"/>
</dbReference>
<dbReference type="Pfam" id="PF19050">
    <property type="entry name" value="PhoD_2"/>
    <property type="match status" value="2"/>
</dbReference>
<proteinExistence type="predicted"/>
<dbReference type="SUPFAM" id="SSF56300">
    <property type="entry name" value="Metallo-dependent phosphatases"/>
    <property type="match status" value="1"/>
</dbReference>
<dbReference type="PANTHER" id="PTHR46689:SF2">
    <property type="entry name" value="WW DOMAIN PROTEIN (AFU_ORTHOLOGUE AFUA_6G06520)"/>
    <property type="match status" value="1"/>
</dbReference>
<dbReference type="PANTHER" id="PTHR46689">
    <property type="entry name" value="MEMBRANE PROTEIN, PUTATIVE-RELATED"/>
    <property type="match status" value="1"/>
</dbReference>
<dbReference type="InterPro" id="IPR038607">
    <property type="entry name" value="PhoD-like_sf"/>
</dbReference>
<dbReference type="AlphaFoldDB" id="A0A1P8MZP5"/>
<accession>A0A1P8MZP5</accession>
<reference evidence="2 3" key="1">
    <citation type="submission" date="2017-01" db="EMBL/GenBank/DDBJ databases">
        <title>Complete genome of Tateyamaria omphalii DOK1-4 isolated from seawater in Dokdo.</title>
        <authorList>
            <person name="Kim J.H."/>
            <person name="Chi W.-J."/>
        </authorList>
    </citation>
    <scope>NUCLEOTIDE SEQUENCE [LARGE SCALE GENOMIC DNA]</scope>
    <source>
        <strain evidence="2 3">DOK1-4</strain>
    </source>
</reference>
<dbReference type="KEGG" id="tom:BWR18_19175"/>
<name>A0A1P8MZP5_9RHOB</name>
<dbReference type="Proteomes" id="UP000186336">
    <property type="component" value="Chromosome"/>
</dbReference>